<protein>
    <submittedName>
        <fullName evidence="2">Uncharacterized protein</fullName>
    </submittedName>
</protein>
<reference evidence="3" key="1">
    <citation type="submission" date="2024-07" db="EMBL/GenBank/DDBJ databases">
        <title>Two chromosome-level genome assemblies of Korean endemic species Abeliophyllum distichum and Forsythia ovata (Oleaceae).</title>
        <authorList>
            <person name="Jang H."/>
        </authorList>
    </citation>
    <scope>NUCLEOTIDE SEQUENCE [LARGE SCALE GENOMIC DNA]</scope>
</reference>
<dbReference type="Proteomes" id="UP001604336">
    <property type="component" value="Unassembled WGS sequence"/>
</dbReference>
<gene>
    <name evidence="2" type="ORF">Adt_14598</name>
</gene>
<keyword evidence="3" id="KW-1185">Reference proteome</keyword>
<feature type="region of interest" description="Disordered" evidence="1">
    <location>
        <begin position="1"/>
        <end position="33"/>
    </location>
</feature>
<accession>A0ABD1U027</accession>
<comment type="caution">
    <text evidence="2">The sequence shown here is derived from an EMBL/GenBank/DDBJ whole genome shotgun (WGS) entry which is preliminary data.</text>
</comment>
<dbReference type="EMBL" id="JBFOLK010000004">
    <property type="protein sequence ID" value="KAL2518351.1"/>
    <property type="molecule type" value="Genomic_DNA"/>
</dbReference>
<proteinExistence type="predicted"/>
<evidence type="ECO:0000313" key="3">
    <source>
        <dbReference type="Proteomes" id="UP001604336"/>
    </source>
</evidence>
<feature type="compositionally biased region" description="Basic residues" evidence="1">
    <location>
        <begin position="1"/>
        <end position="13"/>
    </location>
</feature>
<evidence type="ECO:0000256" key="1">
    <source>
        <dbReference type="SAM" id="MobiDB-lite"/>
    </source>
</evidence>
<feature type="compositionally biased region" description="Basic and acidic residues" evidence="1">
    <location>
        <begin position="14"/>
        <end position="33"/>
    </location>
</feature>
<evidence type="ECO:0000313" key="2">
    <source>
        <dbReference type="EMBL" id="KAL2518351.1"/>
    </source>
</evidence>
<organism evidence="2 3">
    <name type="scientific">Abeliophyllum distichum</name>
    <dbReference type="NCBI Taxonomy" id="126358"/>
    <lineage>
        <taxon>Eukaryota</taxon>
        <taxon>Viridiplantae</taxon>
        <taxon>Streptophyta</taxon>
        <taxon>Embryophyta</taxon>
        <taxon>Tracheophyta</taxon>
        <taxon>Spermatophyta</taxon>
        <taxon>Magnoliopsida</taxon>
        <taxon>eudicotyledons</taxon>
        <taxon>Gunneridae</taxon>
        <taxon>Pentapetalae</taxon>
        <taxon>asterids</taxon>
        <taxon>lamiids</taxon>
        <taxon>Lamiales</taxon>
        <taxon>Oleaceae</taxon>
        <taxon>Forsythieae</taxon>
        <taxon>Abeliophyllum</taxon>
    </lineage>
</organism>
<dbReference type="AlphaFoldDB" id="A0ABD1U027"/>
<name>A0ABD1U027_9LAMI</name>
<sequence>MPRMKMAAKRSRSERRPSSSSSKEEDPQTKRIDRCPVLIGKNVDLASFSFDTPSFNIENLFVDIGWVPILTLNDKVYPTIVNDFYTKMNFSPGSGITCLLRNK</sequence>